<dbReference type="SUPFAM" id="SSF161098">
    <property type="entry name" value="MetI-like"/>
    <property type="match status" value="1"/>
</dbReference>
<dbReference type="PANTHER" id="PTHR43632:SF1">
    <property type="entry name" value="PERMEASE COMPONENT OF TUNGSTATE ABC TRANSPORTER"/>
    <property type="match status" value="1"/>
</dbReference>
<dbReference type="InterPro" id="IPR000515">
    <property type="entry name" value="MetI-like"/>
</dbReference>
<dbReference type="RefSeq" id="WP_171559428.1">
    <property type="nucleotide sequence ID" value="NZ_JABFCS010000001.1"/>
</dbReference>
<dbReference type="Proteomes" id="UP000552954">
    <property type="component" value="Unassembled WGS sequence"/>
</dbReference>
<evidence type="ECO:0000256" key="1">
    <source>
        <dbReference type="ARBA" id="ARBA00004651"/>
    </source>
</evidence>
<evidence type="ECO:0000256" key="5">
    <source>
        <dbReference type="SAM" id="Phobius"/>
    </source>
</evidence>
<keyword evidence="4 5" id="KW-0472">Membrane</keyword>
<proteinExistence type="predicted"/>
<feature type="transmembrane region" description="Helical" evidence="5">
    <location>
        <begin position="91"/>
        <end position="112"/>
    </location>
</feature>
<dbReference type="PANTHER" id="PTHR43632">
    <property type="entry name" value="PERMEASE COMPONENT OF TUNGSTATE ABC TRANSPORTER"/>
    <property type="match status" value="1"/>
</dbReference>
<sequence length="243" mass="24928">MNTFQESLARALQLVAGADPLLFSIVGRSLAVSGLACLIGCALGLVLGGWLGVARFPARGALVTVLNTLLAVPSVVVGLVVYLLLSRSGPLGFLGWLFSFQAMVVAQVLLVLPVCTALTRQVVEDADRANGEQLQSLGAGGGLRSLLLAFDERYALLTVLLACFGRAVSEVGAVMIVGGNIEGFTRVMTTAIALETSKGDLPLALALGLVLLAVVLALNAVIALVTRWRGAHAEGVVLAGAAA</sequence>
<gene>
    <name evidence="7" type="ORF">HK415_11915</name>
</gene>
<keyword evidence="3 5" id="KW-1133">Transmembrane helix</keyword>
<keyword evidence="8" id="KW-1185">Reference proteome</keyword>
<feature type="transmembrane region" description="Helical" evidence="5">
    <location>
        <begin position="65"/>
        <end position="85"/>
    </location>
</feature>
<dbReference type="EMBL" id="JABFCS010000001">
    <property type="protein sequence ID" value="NNU43706.1"/>
    <property type="molecule type" value="Genomic_DNA"/>
</dbReference>
<comment type="subcellular location">
    <subcellularLocation>
        <location evidence="1">Cell membrane</location>
        <topology evidence="1">Multi-pass membrane protein</topology>
    </subcellularLocation>
</comment>
<dbReference type="Gene3D" id="1.10.3720.10">
    <property type="entry name" value="MetI-like"/>
    <property type="match status" value="1"/>
</dbReference>
<feature type="domain" description="ABC transmembrane type-1" evidence="6">
    <location>
        <begin position="26"/>
        <end position="222"/>
    </location>
</feature>
<evidence type="ECO:0000256" key="4">
    <source>
        <dbReference type="ARBA" id="ARBA00023136"/>
    </source>
</evidence>
<accession>A0A849KE06</accession>
<feature type="transmembrane region" description="Helical" evidence="5">
    <location>
        <begin position="30"/>
        <end position="53"/>
    </location>
</feature>
<dbReference type="GO" id="GO:0005886">
    <property type="term" value="C:plasma membrane"/>
    <property type="evidence" value="ECO:0007669"/>
    <property type="project" value="UniProtKB-SubCell"/>
</dbReference>
<name>A0A849KE06_9BURK</name>
<evidence type="ECO:0000256" key="3">
    <source>
        <dbReference type="ARBA" id="ARBA00022989"/>
    </source>
</evidence>
<evidence type="ECO:0000313" key="8">
    <source>
        <dbReference type="Proteomes" id="UP000552954"/>
    </source>
</evidence>
<feature type="transmembrane region" description="Helical" evidence="5">
    <location>
        <begin position="201"/>
        <end position="225"/>
    </location>
</feature>
<organism evidence="7 8">
    <name type="scientific">Ramlibacter montanisoli</name>
    <dbReference type="NCBI Taxonomy" id="2732512"/>
    <lineage>
        <taxon>Bacteria</taxon>
        <taxon>Pseudomonadati</taxon>
        <taxon>Pseudomonadota</taxon>
        <taxon>Betaproteobacteria</taxon>
        <taxon>Burkholderiales</taxon>
        <taxon>Comamonadaceae</taxon>
        <taxon>Ramlibacter</taxon>
    </lineage>
</organism>
<evidence type="ECO:0000256" key="2">
    <source>
        <dbReference type="ARBA" id="ARBA00022692"/>
    </source>
</evidence>
<keyword evidence="2 5" id="KW-0812">Transmembrane</keyword>
<evidence type="ECO:0000313" key="7">
    <source>
        <dbReference type="EMBL" id="NNU43706.1"/>
    </source>
</evidence>
<dbReference type="NCBIfam" id="NF038017">
    <property type="entry name" value="ABC_perm1"/>
    <property type="match status" value="1"/>
</dbReference>
<dbReference type="AlphaFoldDB" id="A0A849KE06"/>
<reference evidence="7 8" key="1">
    <citation type="submission" date="2020-05" db="EMBL/GenBank/DDBJ databases">
        <authorList>
            <person name="Khan S.A."/>
            <person name="Jeon C.O."/>
            <person name="Chun B.H."/>
        </authorList>
    </citation>
    <scope>NUCLEOTIDE SEQUENCE [LARGE SCALE GENOMIC DNA]</scope>
    <source>
        <strain evidence="7 8">B156</strain>
    </source>
</reference>
<dbReference type="GO" id="GO:0055085">
    <property type="term" value="P:transmembrane transport"/>
    <property type="evidence" value="ECO:0007669"/>
    <property type="project" value="InterPro"/>
</dbReference>
<comment type="caution">
    <text evidence="7">The sequence shown here is derived from an EMBL/GenBank/DDBJ whole genome shotgun (WGS) entry which is preliminary data.</text>
</comment>
<dbReference type="InterPro" id="IPR049783">
    <property type="entry name" value="ABC_perm_TupB-like"/>
</dbReference>
<dbReference type="PROSITE" id="PS50928">
    <property type="entry name" value="ABC_TM1"/>
    <property type="match status" value="1"/>
</dbReference>
<evidence type="ECO:0000259" key="6">
    <source>
        <dbReference type="PROSITE" id="PS50928"/>
    </source>
</evidence>
<reference evidence="7 8" key="2">
    <citation type="submission" date="2020-06" db="EMBL/GenBank/DDBJ databases">
        <title>Ramlibacter rhizophilus sp. nov., isolated from rhizosphere soil of national flower Mugunghwa from South Korea.</title>
        <authorList>
            <person name="Zheng-Fei Y."/>
            <person name="Huan T."/>
        </authorList>
    </citation>
    <scope>NUCLEOTIDE SEQUENCE [LARGE SCALE GENOMIC DNA]</scope>
    <source>
        <strain evidence="7 8">B156</strain>
    </source>
</reference>
<protein>
    <submittedName>
        <fullName evidence="7">ABC transporter permease</fullName>
    </submittedName>
</protein>
<feature type="transmembrane region" description="Helical" evidence="5">
    <location>
        <begin position="154"/>
        <end position="181"/>
    </location>
</feature>
<dbReference type="InterPro" id="IPR035906">
    <property type="entry name" value="MetI-like_sf"/>
</dbReference>